<dbReference type="HOGENOM" id="CLU_1768020_0_0_1"/>
<reference evidence="1 2" key="1">
    <citation type="submission" date="2011-08" db="EMBL/GenBank/DDBJ databases">
        <authorList>
            <person name="Liu Z.J."/>
            <person name="Shi F.L."/>
            <person name="Lu J.Q."/>
            <person name="Li M."/>
            <person name="Wang Z.L."/>
        </authorList>
    </citation>
    <scope>NUCLEOTIDE SEQUENCE [LARGE SCALE GENOMIC DNA]</scope>
    <source>
        <strain evidence="1 2">USNM 41457</strain>
    </source>
</reference>
<protein>
    <submittedName>
        <fullName evidence="1">Uncharacterized protein</fullName>
    </submittedName>
</protein>
<name>J9D8S1_EDHAE</name>
<proteinExistence type="predicted"/>
<gene>
    <name evidence="1" type="ORF">EDEG_01803</name>
</gene>
<dbReference type="VEuPathDB" id="MicrosporidiaDB:EDEG_01803"/>
<dbReference type="AlphaFoldDB" id="J9D8S1"/>
<reference evidence="2" key="2">
    <citation type="submission" date="2015-07" db="EMBL/GenBank/DDBJ databases">
        <title>Contrasting host-pathogen interactions and genome evolution in two generalist and specialist microsporidian pathogens of mosquitoes.</title>
        <authorList>
            <consortium name="The Broad Institute Genomics Platform"/>
            <consortium name="The Broad Institute Genome Sequencing Center for Infectious Disease"/>
            <person name="Cuomo C.A."/>
            <person name="Sanscrainte N.D."/>
            <person name="Goldberg J.M."/>
            <person name="Heiman D."/>
            <person name="Young S."/>
            <person name="Zeng Q."/>
            <person name="Becnel J.J."/>
            <person name="Birren B.W."/>
        </authorList>
    </citation>
    <scope>NUCLEOTIDE SEQUENCE [LARGE SCALE GENOMIC DNA]</scope>
    <source>
        <strain evidence="2">USNM 41457</strain>
    </source>
</reference>
<evidence type="ECO:0000313" key="2">
    <source>
        <dbReference type="Proteomes" id="UP000003163"/>
    </source>
</evidence>
<accession>J9D8S1</accession>
<sequence length="147" mass="17597">MIDFLCTLLKKMFTPLNNKEIIEKQKTNNLEKNQLIKIYIHGLKTKNYDVLKSYNLKNSINEDIFNLINKYLMYNYMKDTDTKNISSEAMKSIASDSFLCIEFLNKLLNEKNFVRARKVITFCIKSGFINCRFIRLRKRFIKMRQIN</sequence>
<organism evidence="1 2">
    <name type="scientific">Edhazardia aedis (strain USNM 41457)</name>
    <name type="common">Microsporidian parasite</name>
    <dbReference type="NCBI Taxonomy" id="1003232"/>
    <lineage>
        <taxon>Eukaryota</taxon>
        <taxon>Fungi</taxon>
        <taxon>Fungi incertae sedis</taxon>
        <taxon>Microsporidia</taxon>
        <taxon>Edhazardia</taxon>
    </lineage>
</organism>
<comment type="caution">
    <text evidence="1">The sequence shown here is derived from an EMBL/GenBank/DDBJ whole genome shotgun (WGS) entry which is preliminary data.</text>
</comment>
<dbReference type="EMBL" id="AFBI03000028">
    <property type="protein sequence ID" value="EJW03909.1"/>
    <property type="molecule type" value="Genomic_DNA"/>
</dbReference>
<dbReference type="InParanoid" id="J9D8S1"/>
<dbReference type="Proteomes" id="UP000003163">
    <property type="component" value="Unassembled WGS sequence"/>
</dbReference>
<dbReference type="OrthoDB" id="10367267at2759"/>
<keyword evidence="2" id="KW-1185">Reference proteome</keyword>
<evidence type="ECO:0000313" key="1">
    <source>
        <dbReference type="EMBL" id="EJW03909.1"/>
    </source>
</evidence>